<feature type="compositionally biased region" description="Low complexity" evidence="1">
    <location>
        <begin position="181"/>
        <end position="191"/>
    </location>
</feature>
<feature type="compositionally biased region" description="Basic and acidic residues" evidence="1">
    <location>
        <begin position="202"/>
        <end position="214"/>
    </location>
</feature>
<feature type="region of interest" description="Disordered" evidence="1">
    <location>
        <begin position="181"/>
        <end position="214"/>
    </location>
</feature>
<feature type="non-terminal residue" evidence="3">
    <location>
        <position position="1087"/>
    </location>
</feature>
<reference evidence="3 4" key="1">
    <citation type="journal article" date="2018" name="Nat. Ecol. Evol.">
        <title>Genomic signatures of mitonuclear coevolution across populations of Tigriopus californicus.</title>
        <authorList>
            <person name="Barreto F.S."/>
            <person name="Watson E.T."/>
            <person name="Lima T.G."/>
            <person name="Willett C.S."/>
            <person name="Edmands S."/>
            <person name="Li W."/>
            <person name="Burton R.S."/>
        </authorList>
    </citation>
    <scope>NUCLEOTIDE SEQUENCE [LARGE SCALE GENOMIC DNA]</scope>
    <source>
        <strain evidence="3 4">San Diego</strain>
    </source>
</reference>
<evidence type="ECO:0000256" key="1">
    <source>
        <dbReference type="SAM" id="MobiDB-lite"/>
    </source>
</evidence>
<feature type="compositionally biased region" description="Polar residues" evidence="1">
    <location>
        <begin position="625"/>
        <end position="636"/>
    </location>
</feature>
<feature type="region of interest" description="Disordered" evidence="1">
    <location>
        <begin position="781"/>
        <end position="809"/>
    </location>
</feature>
<dbReference type="Proteomes" id="UP000318571">
    <property type="component" value="Chromosome 2"/>
</dbReference>
<evidence type="ECO:0000313" key="4">
    <source>
        <dbReference type="Proteomes" id="UP000318571"/>
    </source>
</evidence>
<accession>A0A553PDS9</accession>
<name>A0A553PDS9_TIGCA</name>
<keyword evidence="2" id="KW-0732">Signal</keyword>
<feature type="signal peptide" evidence="2">
    <location>
        <begin position="1"/>
        <end position="20"/>
    </location>
</feature>
<feature type="region of interest" description="Disordered" evidence="1">
    <location>
        <begin position="307"/>
        <end position="334"/>
    </location>
</feature>
<feature type="chain" id="PRO_5022062290" evidence="2">
    <location>
        <begin position="21"/>
        <end position="1087"/>
    </location>
</feature>
<comment type="caution">
    <text evidence="3">The sequence shown here is derived from an EMBL/GenBank/DDBJ whole genome shotgun (WGS) entry which is preliminary data.</text>
</comment>
<dbReference type="AlphaFoldDB" id="A0A553PDS9"/>
<evidence type="ECO:0000313" key="3">
    <source>
        <dbReference type="EMBL" id="TRY75839.1"/>
    </source>
</evidence>
<proteinExistence type="predicted"/>
<sequence>MKFLVVFALACALNVGVVLGYEPWAENLDKHESEWRVLKFYPEFFPNAEVTPEGRVVNDYGRDVTYDYVKTAMQSISLLRRNYQTYTPEKAKEDAETLFEVLNGLEEYSFLWEVTTPDPVWYTTPAPGPRYKLATEISIEDLVADALRHDFYVNGVGVPRGFAENAFEAPTTPTAILKTTESTVESSTTKELSNEESNAAFKAEENHKETTDSREIDLEVTTNEIESVSKLEVTEKPTKVFKLHEDWIPMSPPHSSRAIHYPSREADDKYFHQKPLEHTEREITWAELSKALGLNRSSLGPVVKRSKRQVSEDFNRSQTIPRATPYSGSATSDDQDIEKAFDEGKITLEEYGKDFLAFIQQSKFANVPAEDASPMPVEEDFLPFELEEPISVPFINTEDLDVGRTFQQDDYLAAIFDEDIPSPKSTSVPDVSNVNEQEGKAIEEHLKSSDDQSSTPIVAETSNVRDIEREYDEGKITLKEYTDYFVTVVQKNVPVDKSTDTATLYDDIFAPTVSQEESLPIRHSADVTISGEPDVEKAFDEGKITFEEYTDHFLTSVEKQVPADKSSPSTASVVEEEPLPSKPTEVSSTLSKAFADLSDFDVDQEIEKIFLNENVDQLDLFGEQQAPTDKSTSSALEASPLNRGRLSVDDQTSTARAIEASFVPVKESRKMMEKMMTSFGLTRDDLHEILVNVKPLWETDPAPKSQASSDDSRVSKVVTTDAPIHKTTSVPSSKVNASVSPMAKVIVSSARDFAAEYKAGKITKSEYVNLVISSIRTKSPIAPATTSRPKTLPKTTTTSRPITTSQSAIPTRVQSKNVVQLPVIVKTPLPTSIFSIFDTVTPNGVGKKTVLSKTNSPLFAVFKKAPSPTIPIRKEVKHVKNPNPFFATYQKTSTSRKSASGSKVPKVSGSAGNPLFAVFKKPSSSTRIESTPVPKHESAGIDGNPLYAVFKRPTASGKTSSAKVTSETEQPWVSVDQDEFKYWKSAPISNLVDVVYGEAKPVFDKDVKSVPYQSRATAETNTATNQQPVTISYTKSLPKSFPYIVGANAKKPSYEIHYHSYNVQLPHHVASPFIQKLYHGLRTQSKK</sequence>
<organism evidence="3 4">
    <name type="scientific">Tigriopus californicus</name>
    <name type="common">Marine copepod</name>
    <dbReference type="NCBI Taxonomy" id="6832"/>
    <lineage>
        <taxon>Eukaryota</taxon>
        <taxon>Metazoa</taxon>
        <taxon>Ecdysozoa</taxon>
        <taxon>Arthropoda</taxon>
        <taxon>Crustacea</taxon>
        <taxon>Multicrustacea</taxon>
        <taxon>Hexanauplia</taxon>
        <taxon>Copepoda</taxon>
        <taxon>Harpacticoida</taxon>
        <taxon>Harpacticidae</taxon>
        <taxon>Tigriopus</taxon>
    </lineage>
</organism>
<feature type="compositionally biased region" description="Polar residues" evidence="1">
    <location>
        <begin position="316"/>
        <end position="332"/>
    </location>
</feature>
<evidence type="ECO:0000256" key="2">
    <source>
        <dbReference type="SAM" id="SignalP"/>
    </source>
</evidence>
<gene>
    <name evidence="3" type="ORF">TCAL_04951</name>
</gene>
<feature type="region of interest" description="Disordered" evidence="1">
    <location>
        <begin position="557"/>
        <end position="587"/>
    </location>
</feature>
<feature type="region of interest" description="Disordered" evidence="1">
    <location>
        <begin position="625"/>
        <end position="652"/>
    </location>
</feature>
<feature type="compositionally biased region" description="Low complexity" evidence="1">
    <location>
        <begin position="785"/>
        <end position="805"/>
    </location>
</feature>
<dbReference type="STRING" id="6832.A0A553PDS9"/>
<dbReference type="EMBL" id="VCGU01000005">
    <property type="protein sequence ID" value="TRY75839.1"/>
    <property type="molecule type" value="Genomic_DNA"/>
</dbReference>
<keyword evidence="4" id="KW-1185">Reference proteome</keyword>
<protein>
    <submittedName>
        <fullName evidence="3">Uncharacterized protein</fullName>
    </submittedName>
</protein>